<feature type="transmembrane region" description="Helical" evidence="1">
    <location>
        <begin position="109"/>
        <end position="126"/>
    </location>
</feature>
<dbReference type="AlphaFoldDB" id="A0A1Z4JNS1"/>
<keyword evidence="1" id="KW-0812">Transmembrane</keyword>
<gene>
    <name evidence="2" type="ORF">NIES2135_52840</name>
</gene>
<dbReference type="InterPro" id="IPR036078">
    <property type="entry name" value="Spo11/TopoVI_A_sf"/>
</dbReference>
<organism evidence="2 3">
    <name type="scientific">Leptolyngbya boryana NIES-2135</name>
    <dbReference type="NCBI Taxonomy" id="1973484"/>
    <lineage>
        <taxon>Bacteria</taxon>
        <taxon>Bacillati</taxon>
        <taxon>Cyanobacteriota</taxon>
        <taxon>Cyanophyceae</taxon>
        <taxon>Leptolyngbyales</taxon>
        <taxon>Leptolyngbyaceae</taxon>
        <taxon>Leptolyngbya group</taxon>
        <taxon>Leptolyngbya</taxon>
    </lineage>
</organism>
<dbReference type="EMBL" id="AP018203">
    <property type="protein sequence ID" value="BAY58411.1"/>
    <property type="molecule type" value="Genomic_DNA"/>
</dbReference>
<name>A0A1Z4JNS1_LEPBY</name>
<evidence type="ECO:0000313" key="2">
    <source>
        <dbReference type="EMBL" id="BAY58411.1"/>
    </source>
</evidence>
<accession>A0A1Z4JNS1</accession>
<feature type="transmembrane region" description="Helical" evidence="1">
    <location>
        <begin position="84"/>
        <end position="103"/>
    </location>
</feature>
<sequence length="370" mass="41745">MGMKCIQCNTDNDLRDRTRNSGRCKKCNHPFVFEPSAESNPRLKFTDAFFQKALQDISNNGTIHFTPRQLQYLLDRRLNKLTSFHPIVLLIFSFIVIVISIFLFLANPVITIIGIFVSASLLSGAWKSFQERRNPRPELITLPQVREWLRRWQTINGDTTLLLPPLAQSAQPRSISPDVSAYSFDRAVICDRDEIAQFLIANNFHFENNCAVLSIDGYPQDIFSTVMEMLKRNPELKVYAIHNADAKGVNLVHQLRTEPNWFGDQPIQIFDLGLSPYQVLKGKRFRVIQSSPSQTLSSEARQSLAPQEVQWLEAGNLVELDSLMPQRLLQVLNHGIATSQSSDLGSDSGGDFFLMTDTSSSSVYGADSFG</sequence>
<keyword evidence="3" id="KW-1185">Reference proteome</keyword>
<dbReference type="Proteomes" id="UP000217895">
    <property type="component" value="Chromosome"/>
</dbReference>
<proteinExistence type="predicted"/>
<evidence type="ECO:0000256" key="1">
    <source>
        <dbReference type="SAM" id="Phobius"/>
    </source>
</evidence>
<protein>
    <submittedName>
        <fullName evidence="2">Uncharacterized protein</fullName>
    </submittedName>
</protein>
<keyword evidence="1" id="KW-0472">Membrane</keyword>
<dbReference type="GO" id="GO:0005694">
    <property type="term" value="C:chromosome"/>
    <property type="evidence" value="ECO:0007669"/>
    <property type="project" value="InterPro"/>
</dbReference>
<dbReference type="Gene3D" id="3.40.1360.10">
    <property type="match status" value="1"/>
</dbReference>
<keyword evidence="1" id="KW-1133">Transmembrane helix</keyword>
<reference evidence="2 3" key="1">
    <citation type="submission" date="2017-06" db="EMBL/GenBank/DDBJ databases">
        <title>Genome sequencing of cyanobaciteial culture collection at National Institute for Environmental Studies (NIES).</title>
        <authorList>
            <person name="Hirose Y."/>
            <person name="Shimura Y."/>
            <person name="Fujisawa T."/>
            <person name="Nakamura Y."/>
            <person name="Kawachi M."/>
        </authorList>
    </citation>
    <scope>NUCLEOTIDE SEQUENCE [LARGE SCALE GENOMIC DNA]</scope>
    <source>
        <strain evidence="2 3">NIES-2135</strain>
    </source>
</reference>
<dbReference type="GO" id="GO:0003677">
    <property type="term" value="F:DNA binding"/>
    <property type="evidence" value="ECO:0007669"/>
    <property type="project" value="InterPro"/>
</dbReference>
<evidence type="ECO:0000313" key="3">
    <source>
        <dbReference type="Proteomes" id="UP000217895"/>
    </source>
</evidence>
<dbReference type="SUPFAM" id="SSF56726">
    <property type="entry name" value="DNA topoisomerase IV, alpha subunit"/>
    <property type="match status" value="1"/>
</dbReference>